<organism evidence="3 4">
    <name type="scientific">Xanthobacter autotrophicus (strain ATCC BAA-1158 / Py2)</name>
    <dbReference type="NCBI Taxonomy" id="78245"/>
    <lineage>
        <taxon>Bacteria</taxon>
        <taxon>Pseudomonadati</taxon>
        <taxon>Pseudomonadota</taxon>
        <taxon>Alphaproteobacteria</taxon>
        <taxon>Hyphomicrobiales</taxon>
        <taxon>Xanthobacteraceae</taxon>
        <taxon>Xanthobacter</taxon>
    </lineage>
</organism>
<proteinExistence type="predicted"/>
<dbReference type="InterPro" id="IPR036866">
    <property type="entry name" value="RibonucZ/Hydroxyglut_hydro"/>
</dbReference>
<name>A7II46_XANP2</name>
<dbReference type="PANTHER" id="PTHR43546:SF9">
    <property type="entry name" value="L-ASCORBATE-6-PHOSPHATE LACTONASE ULAG-RELATED"/>
    <property type="match status" value="1"/>
</dbReference>
<dbReference type="SUPFAM" id="SSF56281">
    <property type="entry name" value="Metallo-hydrolase/oxidoreductase"/>
    <property type="match status" value="1"/>
</dbReference>
<dbReference type="STRING" id="78245.Xaut_2447"/>
<dbReference type="eggNOG" id="COG2220">
    <property type="taxonomic scope" value="Bacteria"/>
</dbReference>
<reference evidence="3 4" key="1">
    <citation type="submission" date="2007-07" db="EMBL/GenBank/DDBJ databases">
        <title>Complete sequence of chromosome of Xanthobacter autotrophicus Py2.</title>
        <authorList>
            <consortium name="US DOE Joint Genome Institute"/>
            <person name="Copeland A."/>
            <person name="Lucas S."/>
            <person name="Lapidus A."/>
            <person name="Barry K."/>
            <person name="Glavina del Rio T."/>
            <person name="Hammon N."/>
            <person name="Israni S."/>
            <person name="Dalin E."/>
            <person name="Tice H."/>
            <person name="Pitluck S."/>
            <person name="Sims D."/>
            <person name="Brettin T."/>
            <person name="Bruce D."/>
            <person name="Detter J.C."/>
            <person name="Han C."/>
            <person name="Tapia R."/>
            <person name="Brainard J."/>
            <person name="Schmutz J."/>
            <person name="Larimer F."/>
            <person name="Land M."/>
            <person name="Hauser L."/>
            <person name="Kyrpides N."/>
            <person name="Kim E."/>
            <person name="Ensigns S.A."/>
            <person name="Richardson P."/>
        </authorList>
    </citation>
    <scope>NUCLEOTIDE SEQUENCE [LARGE SCALE GENOMIC DNA]</scope>
    <source>
        <strain evidence="4">ATCC BAA-1158 / Py2</strain>
    </source>
</reference>
<dbReference type="PANTHER" id="PTHR43546">
    <property type="entry name" value="UPF0173 METAL-DEPENDENT HYDROLASE MJ1163-RELATED"/>
    <property type="match status" value="1"/>
</dbReference>
<dbReference type="KEGG" id="xau:Xaut_2447"/>
<keyword evidence="4" id="KW-1185">Reference proteome</keyword>
<dbReference type="EMBL" id="CP000781">
    <property type="protein sequence ID" value="ABS67689.1"/>
    <property type="molecule type" value="Genomic_DNA"/>
</dbReference>
<dbReference type="OrthoDB" id="9805728at2"/>
<evidence type="ECO:0000256" key="1">
    <source>
        <dbReference type="ARBA" id="ARBA00022801"/>
    </source>
</evidence>
<dbReference type="Pfam" id="PF12706">
    <property type="entry name" value="Lactamase_B_2"/>
    <property type="match status" value="1"/>
</dbReference>
<dbReference type="InterPro" id="IPR001279">
    <property type="entry name" value="Metallo-B-lactamas"/>
</dbReference>
<feature type="domain" description="Metallo-beta-lactamase" evidence="2">
    <location>
        <begin position="26"/>
        <end position="221"/>
    </location>
</feature>
<gene>
    <name evidence="3" type="ordered locus">Xaut_2447</name>
</gene>
<dbReference type="AlphaFoldDB" id="A7II46"/>
<dbReference type="GO" id="GO:0016787">
    <property type="term" value="F:hydrolase activity"/>
    <property type="evidence" value="ECO:0007669"/>
    <property type="project" value="UniProtKB-KW"/>
</dbReference>
<dbReference type="HOGENOM" id="CLU_051050_1_0_5"/>
<protein>
    <recommendedName>
        <fullName evidence="2">Metallo-beta-lactamase domain-containing protein</fullName>
    </recommendedName>
</protein>
<dbReference type="Gene3D" id="3.60.15.10">
    <property type="entry name" value="Ribonuclease Z/Hydroxyacylglutathione hydrolase-like"/>
    <property type="match status" value="1"/>
</dbReference>
<evidence type="ECO:0000313" key="3">
    <source>
        <dbReference type="EMBL" id="ABS67689.1"/>
    </source>
</evidence>
<dbReference type="Proteomes" id="UP000002417">
    <property type="component" value="Chromosome"/>
</dbReference>
<dbReference type="InterPro" id="IPR050114">
    <property type="entry name" value="UPF0173_UPF0282_UlaG_hydrolase"/>
</dbReference>
<accession>A7II46</accession>
<keyword evidence="1" id="KW-0378">Hydrolase</keyword>
<dbReference type="PhylomeDB" id="A7II46"/>
<evidence type="ECO:0000259" key="2">
    <source>
        <dbReference type="Pfam" id="PF12706"/>
    </source>
</evidence>
<sequence>MTSSPGDLTLTLIGGPTVLIEIDGLRLVTDPTFDPPRLYQTAPVHFEKTVGPAIEAEAVLPLDAVLLSHDQHLDNLDHAGRALLPKVGTVFTTQAGATRLGGENVLGLAPFETTTLDVPGKGRLFVTAAPARHGPPGIEPISGDVVGFLLGRDAPGDLLYVTGDTVFYEGVAEVARRFAPRVVIVFAGSAEPRGRFHMTMDANDALETANAFPDATLVAAHTDGWVHFKESATELAAAFATLGIAERLVPLEPGRPTVFAA</sequence>
<evidence type="ECO:0000313" key="4">
    <source>
        <dbReference type="Proteomes" id="UP000002417"/>
    </source>
</evidence>